<feature type="domain" description="HTH La-type RNA-binding" evidence="4">
    <location>
        <begin position="1"/>
        <end position="76"/>
    </location>
</feature>
<evidence type="ECO:0000313" key="5">
    <source>
        <dbReference type="EMBL" id="EQB61876.1"/>
    </source>
</evidence>
<dbReference type="VEuPathDB" id="MicrosporidiaDB:NAPIS_ORF00541"/>
<keyword evidence="1 2" id="KW-0694">RNA-binding</keyword>
<dbReference type="AlphaFoldDB" id="T0MFM8"/>
<evidence type="ECO:0000256" key="1">
    <source>
        <dbReference type="ARBA" id="ARBA00022884"/>
    </source>
</evidence>
<keyword evidence="5" id="KW-0687">Ribonucleoprotein</keyword>
<dbReference type="Gene3D" id="1.10.10.10">
    <property type="entry name" value="Winged helix-like DNA-binding domain superfamily/Winged helix DNA-binding domain"/>
    <property type="match status" value="1"/>
</dbReference>
<dbReference type="GO" id="GO:1990904">
    <property type="term" value="C:ribonucleoprotein complex"/>
    <property type="evidence" value="ECO:0007669"/>
    <property type="project" value="UniProtKB-KW"/>
</dbReference>
<reference evidence="5 6" key="1">
    <citation type="journal article" date="2013" name="BMC Genomics">
        <title>Genome sequencing and comparative genomics of honey bee microsporidia, Nosema apis reveal novel insights into host-parasite interactions.</title>
        <authorList>
            <person name="Chen Yp."/>
            <person name="Pettis J.S."/>
            <person name="Zhao Y."/>
            <person name="Liu X."/>
            <person name="Tallon L.J."/>
            <person name="Sadzewicz L.D."/>
            <person name="Li R."/>
            <person name="Zheng H."/>
            <person name="Huang S."/>
            <person name="Zhang X."/>
            <person name="Hamilton M.C."/>
            <person name="Pernal S.F."/>
            <person name="Melathopoulos A.P."/>
            <person name="Yan X."/>
            <person name="Evans J.D."/>
        </authorList>
    </citation>
    <scope>NUCLEOTIDE SEQUENCE [LARGE SCALE GENOMIC DNA]</scope>
    <source>
        <strain evidence="5 6">BRL 01</strain>
    </source>
</reference>
<dbReference type="SUPFAM" id="SSF46785">
    <property type="entry name" value="Winged helix' DNA-binding domain"/>
    <property type="match status" value="1"/>
</dbReference>
<evidence type="ECO:0000313" key="6">
    <source>
        <dbReference type="Proteomes" id="UP000053780"/>
    </source>
</evidence>
<dbReference type="EMBL" id="KE647071">
    <property type="protein sequence ID" value="EQB61876.1"/>
    <property type="molecule type" value="Genomic_DNA"/>
</dbReference>
<evidence type="ECO:0000256" key="2">
    <source>
        <dbReference type="PROSITE-ProRule" id="PRU00332"/>
    </source>
</evidence>
<dbReference type="HOGENOM" id="CLU_067903_0_0_1"/>
<sequence>MTLNKIKNKLIDTFLKQQALINNGYIPIKTILTFKKMRELEATEEKVIDSIKNSNVVELKDGCLKKIETDEFKSYICESDIDSRCLYISGFDKNMNFEELENILKSYMTPLLIRMRLENEEKKVKEAKEALKSDFLNKLFKYEINKEVSDIAVIKNLVSDVAFVDLNEKVIRLKFSKDFENKEYEKDDMKINITKLNKKEVEEYCNKIPKKNSNKDNKKKSEKLTKRTNENEENVKKIKN</sequence>
<gene>
    <name evidence="5" type="ORF">NAPIS_ORF00541</name>
</gene>
<dbReference type="InterPro" id="IPR006630">
    <property type="entry name" value="La_HTH"/>
</dbReference>
<dbReference type="SMART" id="SM00715">
    <property type="entry name" value="LA"/>
    <property type="match status" value="1"/>
</dbReference>
<feature type="compositionally biased region" description="Basic and acidic residues" evidence="3">
    <location>
        <begin position="222"/>
        <end position="240"/>
    </location>
</feature>
<evidence type="ECO:0000256" key="3">
    <source>
        <dbReference type="SAM" id="MobiDB-lite"/>
    </source>
</evidence>
<dbReference type="InterPro" id="IPR036390">
    <property type="entry name" value="WH_DNA-bd_sf"/>
</dbReference>
<organism evidence="5 6">
    <name type="scientific">Vairimorpha apis BRL 01</name>
    <dbReference type="NCBI Taxonomy" id="1037528"/>
    <lineage>
        <taxon>Eukaryota</taxon>
        <taxon>Fungi</taxon>
        <taxon>Fungi incertae sedis</taxon>
        <taxon>Microsporidia</taxon>
        <taxon>Nosematidae</taxon>
        <taxon>Vairimorpha</taxon>
    </lineage>
</organism>
<feature type="compositionally biased region" description="Basic residues" evidence="3">
    <location>
        <begin position="208"/>
        <end position="221"/>
    </location>
</feature>
<proteinExistence type="predicted"/>
<protein>
    <submittedName>
        <fullName evidence="5">La ribonucleoprotein</fullName>
    </submittedName>
</protein>
<keyword evidence="6" id="KW-1185">Reference proteome</keyword>
<dbReference type="GO" id="GO:0003723">
    <property type="term" value="F:RNA binding"/>
    <property type="evidence" value="ECO:0007669"/>
    <property type="project" value="UniProtKB-UniRule"/>
</dbReference>
<dbReference type="Proteomes" id="UP000053780">
    <property type="component" value="Unassembled WGS sequence"/>
</dbReference>
<dbReference type="PROSITE" id="PS50961">
    <property type="entry name" value="HTH_LA"/>
    <property type="match status" value="1"/>
</dbReference>
<accession>T0MFM8</accession>
<name>T0MFM8_9MICR</name>
<dbReference type="OrthoDB" id="439993at2759"/>
<feature type="region of interest" description="Disordered" evidence="3">
    <location>
        <begin position="207"/>
        <end position="240"/>
    </location>
</feature>
<evidence type="ECO:0000259" key="4">
    <source>
        <dbReference type="PROSITE" id="PS50961"/>
    </source>
</evidence>
<dbReference type="InterPro" id="IPR036388">
    <property type="entry name" value="WH-like_DNA-bd_sf"/>
</dbReference>